<name>A0A2U1FRK0_9PSEU</name>
<dbReference type="Proteomes" id="UP000245639">
    <property type="component" value="Unassembled WGS sequence"/>
</dbReference>
<dbReference type="RefSeq" id="WP_165825526.1">
    <property type="nucleotide sequence ID" value="NZ_QEKW01000001.1"/>
</dbReference>
<dbReference type="AlphaFoldDB" id="A0A2U1FRK0"/>
<protein>
    <recommendedName>
        <fullName evidence="4">Integral membrane protein</fullName>
    </recommendedName>
</protein>
<organism evidence="2 3">
    <name type="scientific">Actinomycetospora cinnamomea</name>
    <dbReference type="NCBI Taxonomy" id="663609"/>
    <lineage>
        <taxon>Bacteria</taxon>
        <taxon>Bacillati</taxon>
        <taxon>Actinomycetota</taxon>
        <taxon>Actinomycetes</taxon>
        <taxon>Pseudonocardiales</taxon>
        <taxon>Pseudonocardiaceae</taxon>
        <taxon>Actinomycetospora</taxon>
    </lineage>
</organism>
<proteinExistence type="predicted"/>
<evidence type="ECO:0000313" key="2">
    <source>
        <dbReference type="EMBL" id="PVZ14831.1"/>
    </source>
</evidence>
<accession>A0A2U1FRK0</accession>
<evidence type="ECO:0008006" key="4">
    <source>
        <dbReference type="Google" id="ProtNLM"/>
    </source>
</evidence>
<keyword evidence="1" id="KW-1133">Transmembrane helix</keyword>
<feature type="transmembrane region" description="Helical" evidence="1">
    <location>
        <begin position="37"/>
        <end position="58"/>
    </location>
</feature>
<dbReference type="EMBL" id="QEKW01000001">
    <property type="protein sequence ID" value="PVZ14831.1"/>
    <property type="molecule type" value="Genomic_DNA"/>
</dbReference>
<reference evidence="2 3" key="1">
    <citation type="submission" date="2018-04" db="EMBL/GenBank/DDBJ databases">
        <title>Genomic Encyclopedia of Type Strains, Phase IV (KMG-IV): sequencing the most valuable type-strain genomes for metagenomic binning, comparative biology and taxonomic classification.</title>
        <authorList>
            <person name="Goeker M."/>
        </authorList>
    </citation>
    <scope>NUCLEOTIDE SEQUENCE [LARGE SCALE GENOMIC DNA]</scope>
    <source>
        <strain evidence="2 3">DSM 45771</strain>
    </source>
</reference>
<evidence type="ECO:0000256" key="1">
    <source>
        <dbReference type="SAM" id="Phobius"/>
    </source>
</evidence>
<keyword evidence="3" id="KW-1185">Reference proteome</keyword>
<keyword evidence="1" id="KW-0472">Membrane</keyword>
<feature type="transmembrane region" description="Helical" evidence="1">
    <location>
        <begin position="95"/>
        <end position="112"/>
    </location>
</feature>
<feature type="transmembrane region" description="Helical" evidence="1">
    <location>
        <begin position="70"/>
        <end position="89"/>
    </location>
</feature>
<comment type="caution">
    <text evidence="2">The sequence shown here is derived from an EMBL/GenBank/DDBJ whole genome shotgun (WGS) entry which is preliminary data.</text>
</comment>
<evidence type="ECO:0000313" key="3">
    <source>
        <dbReference type="Proteomes" id="UP000245639"/>
    </source>
</evidence>
<keyword evidence="1" id="KW-0812">Transmembrane</keyword>
<sequence length="124" mass="12712">MIVGLTLAVLVLALAWALWCAVSAALGQAPTIRHRIGLLVLEAVALVQALVLVVGLFVEPARSGGAVLEIVGYLLATLVVLPIGAALAHGERTRYGSIVLAVAGVTLAVLSLRTGQVWTVTRAG</sequence>
<gene>
    <name evidence="2" type="ORF">C8D89_101699</name>
</gene>